<dbReference type="EMBL" id="BAAATR010000054">
    <property type="protein sequence ID" value="GAA2276435.1"/>
    <property type="molecule type" value="Genomic_DNA"/>
</dbReference>
<comment type="caution">
    <text evidence="1">The sequence shown here is derived from an EMBL/GenBank/DDBJ whole genome shotgun (WGS) entry which is preliminary data.</text>
</comment>
<accession>A0ABN3EYJ8</accession>
<dbReference type="Proteomes" id="UP001500305">
    <property type="component" value="Unassembled WGS sequence"/>
</dbReference>
<gene>
    <name evidence="1" type="ORF">GCM10010430_72980</name>
</gene>
<reference evidence="1 2" key="1">
    <citation type="journal article" date="2019" name="Int. J. Syst. Evol. Microbiol.">
        <title>The Global Catalogue of Microorganisms (GCM) 10K type strain sequencing project: providing services to taxonomists for standard genome sequencing and annotation.</title>
        <authorList>
            <consortium name="The Broad Institute Genomics Platform"/>
            <consortium name="The Broad Institute Genome Sequencing Center for Infectious Disease"/>
            <person name="Wu L."/>
            <person name="Ma J."/>
        </authorList>
    </citation>
    <scope>NUCLEOTIDE SEQUENCE [LARGE SCALE GENOMIC DNA]</scope>
    <source>
        <strain evidence="1 2">JCM 7356</strain>
    </source>
</reference>
<sequence>MKTSRVVLVPTIELLEPTAASWSLKGGRRDLAVAACSRNEALETARIADLVASVKVGEPVTVYATYASPVVTDEDLRDLLNLPAIADLRSQRSNEELLRLAGRRVGLSRFGAGSLSSSSLPRPRWRQSVTASMAPLSAPLLLPYSHGASRQLP</sequence>
<protein>
    <submittedName>
        <fullName evidence="1">Uncharacterized protein</fullName>
    </submittedName>
</protein>
<evidence type="ECO:0000313" key="2">
    <source>
        <dbReference type="Proteomes" id="UP001500305"/>
    </source>
</evidence>
<name>A0ABN3EYJ8_9ACTN</name>
<evidence type="ECO:0000313" key="1">
    <source>
        <dbReference type="EMBL" id="GAA2276435.1"/>
    </source>
</evidence>
<proteinExistence type="predicted"/>
<organism evidence="1 2">
    <name type="scientific">Kitasatospora cystarginea</name>
    <dbReference type="NCBI Taxonomy" id="58350"/>
    <lineage>
        <taxon>Bacteria</taxon>
        <taxon>Bacillati</taxon>
        <taxon>Actinomycetota</taxon>
        <taxon>Actinomycetes</taxon>
        <taxon>Kitasatosporales</taxon>
        <taxon>Streptomycetaceae</taxon>
        <taxon>Kitasatospora</taxon>
    </lineage>
</organism>
<keyword evidence="2" id="KW-1185">Reference proteome</keyword>